<dbReference type="EMBL" id="JAEUWV010000020">
    <property type="protein sequence ID" value="MCO6395278.1"/>
    <property type="molecule type" value="Genomic_DNA"/>
</dbReference>
<protein>
    <submittedName>
        <fullName evidence="2">DUF2871 domain-containing protein</fullName>
    </submittedName>
</protein>
<feature type="transmembrane region" description="Helical" evidence="1">
    <location>
        <begin position="39"/>
        <end position="60"/>
    </location>
</feature>
<dbReference type="Gene3D" id="1.20.210.10">
    <property type="entry name" value="Cytochrome c oxidase-like, subunit I domain"/>
    <property type="match status" value="1"/>
</dbReference>
<dbReference type="Proteomes" id="UP001205920">
    <property type="component" value="Unassembled WGS sequence"/>
</dbReference>
<keyword evidence="1" id="KW-0472">Membrane</keyword>
<organism evidence="2 3">
    <name type="scientific">Corynebacterium lipophilum</name>
    <dbReference type="NCBI Taxonomy" id="2804918"/>
    <lineage>
        <taxon>Bacteria</taxon>
        <taxon>Bacillati</taxon>
        <taxon>Actinomycetota</taxon>
        <taxon>Actinomycetes</taxon>
        <taxon>Mycobacteriales</taxon>
        <taxon>Corynebacteriaceae</taxon>
        <taxon>Corynebacterium</taxon>
    </lineage>
</organism>
<dbReference type="AlphaFoldDB" id="A0AAW5HXL9"/>
<evidence type="ECO:0000256" key="1">
    <source>
        <dbReference type="SAM" id="Phobius"/>
    </source>
</evidence>
<evidence type="ECO:0000313" key="3">
    <source>
        <dbReference type="Proteomes" id="UP001205920"/>
    </source>
</evidence>
<dbReference type="InterPro" id="IPR036927">
    <property type="entry name" value="Cyt_c_oxase-like_su1_sf"/>
</dbReference>
<dbReference type="InterPro" id="IPR021299">
    <property type="entry name" value="DUF2871"/>
</dbReference>
<proteinExistence type="predicted"/>
<comment type="caution">
    <text evidence="2">The sequence shown here is derived from an EMBL/GenBank/DDBJ whole genome shotgun (WGS) entry which is preliminary data.</text>
</comment>
<feature type="transmembrane region" description="Helical" evidence="1">
    <location>
        <begin position="108"/>
        <end position="134"/>
    </location>
</feature>
<name>A0AAW5HXL9_9CORY</name>
<dbReference type="SUPFAM" id="SSF81442">
    <property type="entry name" value="Cytochrome c oxidase subunit I-like"/>
    <property type="match status" value="1"/>
</dbReference>
<evidence type="ECO:0000313" key="2">
    <source>
        <dbReference type="EMBL" id="MCO6395278.1"/>
    </source>
</evidence>
<dbReference type="Pfam" id="PF11070">
    <property type="entry name" value="DUF2871"/>
    <property type="match status" value="1"/>
</dbReference>
<reference evidence="2 3" key="1">
    <citation type="submission" date="2021-01" db="EMBL/GenBank/DDBJ databases">
        <title>Identification and Characterization of Corynebacterium sp.</title>
        <authorList>
            <person name="Luo Q."/>
            <person name="Qu P."/>
            <person name="Chen Q."/>
        </authorList>
    </citation>
    <scope>NUCLEOTIDE SEQUENCE [LARGE SCALE GENOMIC DNA]</scope>
    <source>
        <strain evidence="2 3">MC-18</strain>
    </source>
</reference>
<sequence length="144" mass="15909">MQKLYRAAVLYLVLGLGAGLFYREFTRANDFPDGQFTQLGVTHTHLLVLGFVMSLIFLVLEKLFRVSRSGKLFTWFFWVYNVGVLMTSGMMVWHGILTVQGKESTAMIAGIAGLGHIAITIALGLFMAALGRALKPVGPESVRR</sequence>
<gene>
    <name evidence="2" type="ORF">JMN37_09915</name>
</gene>
<keyword evidence="1" id="KW-1133">Transmembrane helix</keyword>
<accession>A0AAW5HXL9</accession>
<keyword evidence="3" id="KW-1185">Reference proteome</keyword>
<keyword evidence="1" id="KW-0812">Transmembrane</keyword>
<feature type="transmembrane region" description="Helical" evidence="1">
    <location>
        <begin position="72"/>
        <end position="96"/>
    </location>
</feature>
<dbReference type="RefSeq" id="WP_071573708.1">
    <property type="nucleotide sequence ID" value="NZ_JAEUWV010000020.1"/>
</dbReference>